<evidence type="ECO:0000313" key="1">
    <source>
        <dbReference type="EMBL" id="GIY34051.1"/>
    </source>
</evidence>
<accession>A0AAV4SLF9</accession>
<evidence type="ECO:0008006" key="3">
    <source>
        <dbReference type="Google" id="ProtNLM"/>
    </source>
</evidence>
<dbReference type="AlphaFoldDB" id="A0AAV4SLF9"/>
<gene>
    <name evidence="1" type="ORF">CEXT_277511</name>
</gene>
<dbReference type="Proteomes" id="UP001054945">
    <property type="component" value="Unassembled WGS sequence"/>
</dbReference>
<name>A0AAV4SLF9_CAEEX</name>
<dbReference type="EMBL" id="BPLR01009718">
    <property type="protein sequence ID" value="GIY34051.1"/>
    <property type="molecule type" value="Genomic_DNA"/>
</dbReference>
<sequence>MRLRRGWKNKQQHQQQRPVLFLPFHLYNHPTNFSDDDDDNDSEGIINICPRIFFFFCRKRPMKAPKPRTGVGFLKSFPSFVLGGNFFVVGTFPRMCCADDSGMRKGREV</sequence>
<comment type="caution">
    <text evidence="1">The sequence shown here is derived from an EMBL/GenBank/DDBJ whole genome shotgun (WGS) entry which is preliminary data.</text>
</comment>
<evidence type="ECO:0000313" key="2">
    <source>
        <dbReference type="Proteomes" id="UP001054945"/>
    </source>
</evidence>
<keyword evidence="2" id="KW-1185">Reference proteome</keyword>
<proteinExistence type="predicted"/>
<reference evidence="1 2" key="1">
    <citation type="submission" date="2021-06" db="EMBL/GenBank/DDBJ databases">
        <title>Caerostris extrusa draft genome.</title>
        <authorList>
            <person name="Kono N."/>
            <person name="Arakawa K."/>
        </authorList>
    </citation>
    <scope>NUCLEOTIDE SEQUENCE [LARGE SCALE GENOMIC DNA]</scope>
</reference>
<organism evidence="1 2">
    <name type="scientific">Caerostris extrusa</name>
    <name type="common">Bark spider</name>
    <name type="synonym">Caerostris bankana</name>
    <dbReference type="NCBI Taxonomy" id="172846"/>
    <lineage>
        <taxon>Eukaryota</taxon>
        <taxon>Metazoa</taxon>
        <taxon>Ecdysozoa</taxon>
        <taxon>Arthropoda</taxon>
        <taxon>Chelicerata</taxon>
        <taxon>Arachnida</taxon>
        <taxon>Araneae</taxon>
        <taxon>Araneomorphae</taxon>
        <taxon>Entelegynae</taxon>
        <taxon>Araneoidea</taxon>
        <taxon>Araneidae</taxon>
        <taxon>Caerostris</taxon>
    </lineage>
</organism>
<protein>
    <recommendedName>
        <fullName evidence="3">Transmembrane protein</fullName>
    </recommendedName>
</protein>